<feature type="domain" description="Zinc-ribbon" evidence="2">
    <location>
        <begin position="4"/>
        <end position="26"/>
    </location>
</feature>
<keyword evidence="4" id="KW-1185">Reference proteome</keyword>
<keyword evidence="1" id="KW-0472">Membrane</keyword>
<dbReference type="eggNOG" id="ENOG5032BHJ">
    <property type="taxonomic scope" value="Bacteria"/>
</dbReference>
<reference evidence="3 4" key="1">
    <citation type="submission" date="2014-03" db="EMBL/GenBank/DDBJ databases">
        <title>Genomics of Bifidobacteria.</title>
        <authorList>
            <person name="Ventura M."/>
            <person name="Milani C."/>
            <person name="Lugli G.A."/>
        </authorList>
    </citation>
    <scope>NUCLEOTIDE SEQUENCE [LARGE SCALE GENOMIC DNA]</scope>
    <source>
        <strain evidence="3 4">LMG 11586</strain>
    </source>
</reference>
<gene>
    <name evidence="3" type="ORF">BIGA_1680</name>
</gene>
<sequence length="389" mass="41201">MARFCVQCGNALENGSRFCPVCGRPVAAMPVSADGPSASPRASMAPSPVGTRNRRTPIIVIAIVCAIAFVLGGLGGGLWWSHHNHDVQLAACRDAVGRIREAEKNASDQMARARRLTQITDEQVDDAGTIDAFNDALNDIPATISSGSYSCPADGSAADLKATAQRASDDLSVQNKRLDALEKASDAVESSRDSKSFDTNKTALRDKIDAAQSLLDSSDGNVDDDANRQTLSSSIDSANALLGAAKAEDSEKLAQASSDLDDAMAAVNGDVQAYREADQARCSAWAGTYSVFQAGGTLTLNADCSYSEAGSGPMPDAFIGSFQYQAHSFVANDDGSYSWRNTDGDTVSYYPSGVHDPASDEYFAHDGSVNTVVQYPRVNADMLFFRSTW</sequence>
<dbReference type="Proteomes" id="UP000029046">
    <property type="component" value="Unassembled WGS sequence"/>
</dbReference>
<protein>
    <submittedName>
        <fullName evidence="3">Tyrosine phosphatase</fullName>
    </submittedName>
</protein>
<keyword evidence="1" id="KW-1133">Transmembrane helix</keyword>
<comment type="caution">
    <text evidence="3">The sequence shown here is derived from an EMBL/GenBank/DDBJ whole genome shotgun (WGS) entry which is preliminary data.</text>
</comment>
<evidence type="ECO:0000256" key="1">
    <source>
        <dbReference type="SAM" id="Phobius"/>
    </source>
</evidence>
<evidence type="ECO:0000313" key="3">
    <source>
        <dbReference type="EMBL" id="KFI60176.1"/>
    </source>
</evidence>
<organism evidence="3 4">
    <name type="scientific">Bifidobacterium pullorum subsp. gallinarum</name>
    <dbReference type="NCBI Taxonomy" id="78344"/>
    <lineage>
        <taxon>Bacteria</taxon>
        <taxon>Bacillati</taxon>
        <taxon>Actinomycetota</taxon>
        <taxon>Actinomycetes</taxon>
        <taxon>Bifidobacteriales</taxon>
        <taxon>Bifidobacteriaceae</taxon>
        <taxon>Bifidobacterium</taxon>
    </lineage>
</organism>
<name>A0A087AN26_9BIFI</name>
<feature type="transmembrane region" description="Helical" evidence="1">
    <location>
        <begin position="58"/>
        <end position="80"/>
    </location>
</feature>
<dbReference type="AlphaFoldDB" id="A0A087AN26"/>
<proteinExistence type="predicted"/>
<evidence type="ECO:0000259" key="2">
    <source>
        <dbReference type="Pfam" id="PF13240"/>
    </source>
</evidence>
<keyword evidence="1" id="KW-0812">Transmembrane</keyword>
<dbReference type="Pfam" id="PF13240">
    <property type="entry name" value="Zn_Ribbon_1"/>
    <property type="match status" value="1"/>
</dbReference>
<dbReference type="InterPro" id="IPR026870">
    <property type="entry name" value="Zinc_ribbon_dom"/>
</dbReference>
<dbReference type="EMBL" id="JGYX01000006">
    <property type="protein sequence ID" value="KFI60176.1"/>
    <property type="molecule type" value="Genomic_DNA"/>
</dbReference>
<accession>A0A087AN26</accession>
<evidence type="ECO:0000313" key="4">
    <source>
        <dbReference type="Proteomes" id="UP000029046"/>
    </source>
</evidence>